<accession>A0ABT0UJF9</accession>
<reference evidence="1" key="1">
    <citation type="submission" date="2022-06" db="EMBL/GenBank/DDBJ databases">
        <title>Genome public.</title>
        <authorList>
            <person name="Sun Q."/>
        </authorList>
    </citation>
    <scope>NUCLEOTIDE SEQUENCE</scope>
    <source>
        <strain evidence="1">CWNU-1</strain>
    </source>
</reference>
<organism evidence="1 2">
    <name type="scientific">Streptomyces albipurpureus</name>
    <dbReference type="NCBI Taxonomy" id="2897419"/>
    <lineage>
        <taxon>Bacteria</taxon>
        <taxon>Bacillati</taxon>
        <taxon>Actinomycetota</taxon>
        <taxon>Actinomycetes</taxon>
        <taxon>Kitasatosporales</taxon>
        <taxon>Streptomycetaceae</taxon>
        <taxon>Streptomyces</taxon>
    </lineage>
</organism>
<name>A0ABT0UJF9_9ACTN</name>
<dbReference type="EMBL" id="JAMQAW010000007">
    <property type="protein sequence ID" value="MCM2388134.1"/>
    <property type="molecule type" value="Genomic_DNA"/>
</dbReference>
<dbReference type="RefSeq" id="WP_250918489.1">
    <property type="nucleotide sequence ID" value="NZ_JAMQAW010000007.1"/>
</dbReference>
<evidence type="ECO:0000313" key="2">
    <source>
        <dbReference type="Proteomes" id="UP001431429"/>
    </source>
</evidence>
<sequence length="51" mass="5664">MTVIRFTKEILTDEHEDVADVLHQLEATGIEQAMEARPAPTDTHPGHPTTL</sequence>
<comment type="caution">
    <text evidence="1">The sequence shown here is derived from an EMBL/GenBank/DDBJ whole genome shotgun (WGS) entry which is preliminary data.</text>
</comment>
<gene>
    <name evidence="1" type="ORF">NBG84_07360</name>
</gene>
<proteinExistence type="predicted"/>
<dbReference type="Proteomes" id="UP001431429">
    <property type="component" value="Unassembled WGS sequence"/>
</dbReference>
<keyword evidence="2" id="KW-1185">Reference proteome</keyword>
<evidence type="ECO:0000313" key="1">
    <source>
        <dbReference type="EMBL" id="MCM2388134.1"/>
    </source>
</evidence>
<protein>
    <submittedName>
        <fullName evidence="1">Uncharacterized protein</fullName>
    </submittedName>
</protein>